<accession>A0ABT7JLI8</accession>
<evidence type="ECO:0000313" key="2">
    <source>
        <dbReference type="EMBL" id="MDL2345913.1"/>
    </source>
</evidence>
<dbReference type="Proteomes" id="UP001302059">
    <property type="component" value="Unassembled WGS sequence"/>
</dbReference>
<reference evidence="2 3" key="1">
    <citation type="submission" date="2023-05" db="EMBL/GenBank/DDBJ databases">
        <authorList>
            <person name="Gao F."/>
        </authorList>
    </citation>
    <scope>NUCLEOTIDE SEQUENCE [LARGE SCALE GENOMIC DNA]</scope>
    <source>
        <strain evidence="2 3">MIMF12</strain>
    </source>
</reference>
<comment type="caution">
    <text evidence="2">The sequence shown here is derived from an EMBL/GenBank/DDBJ whole genome shotgun (WGS) entry which is preliminary data.</text>
</comment>
<proteinExistence type="predicted"/>
<feature type="compositionally biased region" description="Low complexity" evidence="1">
    <location>
        <begin position="50"/>
        <end position="66"/>
    </location>
</feature>
<evidence type="ECO:0000313" key="3">
    <source>
        <dbReference type="Proteomes" id="UP001302059"/>
    </source>
</evidence>
<organism evidence="2 3">
    <name type="scientific">Deinococcus rhizophilus</name>
    <dbReference type="NCBI Taxonomy" id="3049544"/>
    <lineage>
        <taxon>Bacteria</taxon>
        <taxon>Thermotogati</taxon>
        <taxon>Deinococcota</taxon>
        <taxon>Deinococci</taxon>
        <taxon>Deinococcales</taxon>
        <taxon>Deinococcaceae</taxon>
        <taxon>Deinococcus</taxon>
    </lineage>
</organism>
<sequence length="82" mass="8965">PRQPDPAEALAMYLPGEDLSTFTTRVIGKPHAETPAELARLQYHIREAGNARTAQQGAQRAATEQALTPEQLQQQGSDWLGL</sequence>
<evidence type="ECO:0000256" key="1">
    <source>
        <dbReference type="SAM" id="MobiDB-lite"/>
    </source>
</evidence>
<protein>
    <submittedName>
        <fullName evidence="2">Uncharacterized protein</fullName>
    </submittedName>
</protein>
<name>A0ABT7JLI8_9DEIO</name>
<keyword evidence="3" id="KW-1185">Reference proteome</keyword>
<feature type="non-terminal residue" evidence="2">
    <location>
        <position position="1"/>
    </location>
</feature>
<dbReference type="RefSeq" id="WP_285525676.1">
    <property type="nucleotide sequence ID" value="NZ_JASNGB010000373.1"/>
</dbReference>
<feature type="region of interest" description="Disordered" evidence="1">
    <location>
        <begin position="50"/>
        <end position="82"/>
    </location>
</feature>
<feature type="compositionally biased region" description="Polar residues" evidence="1">
    <location>
        <begin position="68"/>
        <end position="82"/>
    </location>
</feature>
<dbReference type="EMBL" id="JASNGB010000373">
    <property type="protein sequence ID" value="MDL2345913.1"/>
    <property type="molecule type" value="Genomic_DNA"/>
</dbReference>
<gene>
    <name evidence="2" type="ORF">QOL99_17425</name>
</gene>